<proteinExistence type="inferred from homology"/>
<evidence type="ECO:0000313" key="10">
    <source>
        <dbReference type="EMBL" id="RJP24558.1"/>
    </source>
</evidence>
<dbReference type="InterPro" id="IPR011530">
    <property type="entry name" value="rRNA_adenine_dimethylase"/>
</dbReference>
<dbReference type="InterPro" id="IPR029063">
    <property type="entry name" value="SAM-dependent_MTases_sf"/>
</dbReference>
<feature type="domain" description="Ribosomal RNA adenine methylase transferase N-terminal" evidence="9">
    <location>
        <begin position="30"/>
        <end position="206"/>
    </location>
</feature>
<reference evidence="10 11" key="1">
    <citation type="journal article" date="2017" name="ISME J.">
        <title>Energy and carbon metabolisms in a deep terrestrial subsurface fluid microbial community.</title>
        <authorList>
            <person name="Momper L."/>
            <person name="Jungbluth S.P."/>
            <person name="Lee M.D."/>
            <person name="Amend J.P."/>
        </authorList>
    </citation>
    <scope>NUCLEOTIDE SEQUENCE [LARGE SCALE GENOMIC DNA]</scope>
    <source>
        <strain evidence="10">SURF_5</strain>
    </source>
</reference>
<feature type="binding site" evidence="7 8">
    <location>
        <position position="25"/>
    </location>
    <ligand>
        <name>S-adenosyl-L-methionine</name>
        <dbReference type="ChEBI" id="CHEBI:59789"/>
    </ligand>
</feature>
<organism evidence="10 11">
    <name type="scientific">Abyssobacteria bacterium (strain SURF_5)</name>
    <dbReference type="NCBI Taxonomy" id="2093360"/>
    <lineage>
        <taxon>Bacteria</taxon>
        <taxon>Pseudomonadati</taxon>
        <taxon>Candidatus Hydrogenedentota</taxon>
        <taxon>Candidatus Abyssobacteria</taxon>
    </lineage>
</organism>
<dbReference type="GO" id="GO:0003723">
    <property type="term" value="F:RNA binding"/>
    <property type="evidence" value="ECO:0007669"/>
    <property type="project" value="UniProtKB-UniRule"/>
</dbReference>
<dbReference type="SUPFAM" id="SSF53335">
    <property type="entry name" value="S-adenosyl-L-methionine-dependent methyltransferases"/>
    <property type="match status" value="1"/>
</dbReference>
<evidence type="ECO:0000313" key="11">
    <source>
        <dbReference type="Proteomes" id="UP000265882"/>
    </source>
</evidence>
<evidence type="ECO:0000256" key="4">
    <source>
        <dbReference type="ARBA" id="ARBA00022679"/>
    </source>
</evidence>
<keyword evidence="5 7" id="KW-0949">S-adenosyl-L-methionine</keyword>
<dbReference type="Proteomes" id="UP000265882">
    <property type="component" value="Unassembled WGS sequence"/>
</dbReference>
<evidence type="ECO:0000256" key="2">
    <source>
        <dbReference type="ARBA" id="ARBA00022552"/>
    </source>
</evidence>
<dbReference type="PANTHER" id="PTHR11727">
    <property type="entry name" value="DIMETHYLADENOSINE TRANSFERASE"/>
    <property type="match status" value="1"/>
</dbReference>
<keyword evidence="1 7" id="KW-0963">Cytoplasm</keyword>
<accession>A0A3A4NVJ3</accession>
<dbReference type="AlphaFoldDB" id="A0A3A4NVJ3"/>
<dbReference type="GO" id="GO:0052908">
    <property type="term" value="F:16S rRNA (adenine(1518)-N(6)/adenine(1519)-N(6))-dimethyltransferase activity"/>
    <property type="evidence" value="ECO:0007669"/>
    <property type="project" value="UniProtKB-EC"/>
</dbReference>
<evidence type="ECO:0000256" key="3">
    <source>
        <dbReference type="ARBA" id="ARBA00022603"/>
    </source>
</evidence>
<comment type="function">
    <text evidence="7">Specifically dimethylates two adjacent adenosines (A1518 and A1519) in the loop of a conserved hairpin near the 3'-end of 16S rRNA in the 30S particle. May play a critical role in biogenesis of 30S subunits.</text>
</comment>
<evidence type="ECO:0000259" key="9">
    <source>
        <dbReference type="SMART" id="SM00650"/>
    </source>
</evidence>
<feature type="binding site" evidence="7 8">
    <location>
        <position position="71"/>
    </location>
    <ligand>
        <name>S-adenosyl-L-methionine</name>
        <dbReference type="ChEBI" id="CHEBI:59789"/>
    </ligand>
</feature>
<dbReference type="EMBL" id="QZKU01000033">
    <property type="protein sequence ID" value="RJP24558.1"/>
    <property type="molecule type" value="Genomic_DNA"/>
</dbReference>
<dbReference type="InterPro" id="IPR020598">
    <property type="entry name" value="rRNA_Ade_methylase_Trfase_N"/>
</dbReference>
<sequence length="284" mass="32026">MKMYSAELLRKYDIKLKKSLGQNLLLDPNINRKMAEVAEVAADDSVFEVGAGVGDLTQVLAERAREVFSIEIDRAFEPPLRERFGNNPKVKLFFGDILNHSVKELVDEFLPHAAVLKMVSNLPFYITSPVLMHFLESEVPFKSLTVMVQKEVAERIVAVPGGKEYGILAIACQLYARPSIARTVSPKCFRPVPKVDSAIIHLPIRDNIELSPAERRLFFLIVNAAFRQRRKKIANSLAVADLSMPKKQLEQFLSDNDIPPDVRPERVSLEKYIQLAKAIFAVKL</sequence>
<evidence type="ECO:0000256" key="7">
    <source>
        <dbReference type="HAMAP-Rule" id="MF_00607"/>
    </source>
</evidence>
<dbReference type="InterPro" id="IPR023165">
    <property type="entry name" value="rRNA_Ade_diMease-like_C"/>
</dbReference>
<dbReference type="SMART" id="SM00650">
    <property type="entry name" value="rADc"/>
    <property type="match status" value="1"/>
</dbReference>
<comment type="similarity">
    <text evidence="7">Belongs to the class I-like SAM-binding methyltransferase superfamily. rRNA adenine N(6)-methyltransferase family. RsmA subfamily.</text>
</comment>
<dbReference type="PROSITE" id="PS01131">
    <property type="entry name" value="RRNA_A_DIMETH"/>
    <property type="match status" value="1"/>
</dbReference>
<evidence type="ECO:0000256" key="1">
    <source>
        <dbReference type="ARBA" id="ARBA00022490"/>
    </source>
</evidence>
<dbReference type="Gene3D" id="1.10.8.100">
    <property type="entry name" value="Ribosomal RNA adenine dimethylase-like, domain 2"/>
    <property type="match status" value="1"/>
</dbReference>
<feature type="binding site" evidence="7 8">
    <location>
        <position position="121"/>
    </location>
    <ligand>
        <name>S-adenosyl-L-methionine</name>
        <dbReference type="ChEBI" id="CHEBI:59789"/>
    </ligand>
</feature>
<keyword evidence="3 7" id="KW-0489">Methyltransferase</keyword>
<comment type="subcellular location">
    <subcellularLocation>
        <location evidence="7">Cytoplasm</location>
    </subcellularLocation>
</comment>
<dbReference type="InterPro" id="IPR001737">
    <property type="entry name" value="KsgA/Erm"/>
</dbReference>
<dbReference type="InterPro" id="IPR020596">
    <property type="entry name" value="rRNA_Ade_Mease_Trfase_CS"/>
</dbReference>
<evidence type="ECO:0000256" key="5">
    <source>
        <dbReference type="ARBA" id="ARBA00022691"/>
    </source>
</evidence>
<dbReference type="HAMAP" id="MF_00607">
    <property type="entry name" value="16SrRNA_methyltr_A"/>
    <property type="match status" value="1"/>
</dbReference>
<dbReference type="Gene3D" id="3.40.50.150">
    <property type="entry name" value="Vaccinia Virus protein VP39"/>
    <property type="match status" value="1"/>
</dbReference>
<keyword evidence="6 7" id="KW-0694">RNA-binding</keyword>
<evidence type="ECO:0000256" key="8">
    <source>
        <dbReference type="PROSITE-ProRule" id="PRU01026"/>
    </source>
</evidence>
<dbReference type="EC" id="2.1.1.182" evidence="7"/>
<dbReference type="PANTHER" id="PTHR11727:SF7">
    <property type="entry name" value="DIMETHYLADENOSINE TRANSFERASE-RELATED"/>
    <property type="match status" value="1"/>
</dbReference>
<comment type="catalytic activity">
    <reaction evidence="7">
        <text>adenosine(1518)/adenosine(1519) in 16S rRNA + 4 S-adenosyl-L-methionine = N(6)-dimethyladenosine(1518)/N(6)-dimethyladenosine(1519) in 16S rRNA + 4 S-adenosyl-L-homocysteine + 4 H(+)</text>
        <dbReference type="Rhea" id="RHEA:19609"/>
        <dbReference type="Rhea" id="RHEA-COMP:10232"/>
        <dbReference type="Rhea" id="RHEA-COMP:10233"/>
        <dbReference type="ChEBI" id="CHEBI:15378"/>
        <dbReference type="ChEBI" id="CHEBI:57856"/>
        <dbReference type="ChEBI" id="CHEBI:59789"/>
        <dbReference type="ChEBI" id="CHEBI:74411"/>
        <dbReference type="ChEBI" id="CHEBI:74493"/>
        <dbReference type="EC" id="2.1.1.182"/>
    </reaction>
</comment>
<keyword evidence="4 7" id="KW-0808">Transferase</keyword>
<dbReference type="FunFam" id="3.40.50.150:FF:000023">
    <property type="entry name" value="Ribosomal RNA small subunit methyltransferase A"/>
    <property type="match status" value="1"/>
</dbReference>
<evidence type="ECO:0000256" key="6">
    <source>
        <dbReference type="ARBA" id="ARBA00022884"/>
    </source>
</evidence>
<feature type="binding site" evidence="7 8">
    <location>
        <position position="23"/>
    </location>
    <ligand>
        <name>S-adenosyl-L-methionine</name>
        <dbReference type="ChEBI" id="CHEBI:59789"/>
    </ligand>
</feature>
<feature type="binding site" evidence="7 8">
    <location>
        <position position="50"/>
    </location>
    <ligand>
        <name>S-adenosyl-L-methionine</name>
        <dbReference type="ChEBI" id="CHEBI:59789"/>
    </ligand>
</feature>
<protein>
    <recommendedName>
        <fullName evidence="7">Ribosomal RNA small subunit methyltransferase A</fullName>
        <ecNumber evidence="7">2.1.1.182</ecNumber>
    </recommendedName>
    <alternativeName>
        <fullName evidence="7">16S rRNA (adenine(1518)-N(6)/adenine(1519)-N(6))-dimethyltransferase</fullName>
    </alternativeName>
    <alternativeName>
        <fullName evidence="7">16S rRNA dimethyladenosine transferase</fullName>
    </alternativeName>
    <alternativeName>
        <fullName evidence="7">16S rRNA dimethylase</fullName>
    </alternativeName>
    <alternativeName>
        <fullName evidence="7">S-adenosylmethionine-6-N', N'-adenosyl(rRNA) dimethyltransferase</fullName>
    </alternativeName>
</protein>
<comment type="caution">
    <text evidence="10">The sequence shown here is derived from an EMBL/GenBank/DDBJ whole genome shotgun (WGS) entry which is preliminary data.</text>
</comment>
<dbReference type="GO" id="GO:0005829">
    <property type="term" value="C:cytosol"/>
    <property type="evidence" value="ECO:0007669"/>
    <property type="project" value="TreeGrafter"/>
</dbReference>
<gene>
    <name evidence="7 10" type="primary">rsmA</name>
    <name evidence="7" type="synonym">ksgA</name>
    <name evidence="10" type="ORF">C4520_03795</name>
</gene>
<name>A0A3A4NVJ3_ABYX5</name>
<dbReference type="NCBIfam" id="TIGR00755">
    <property type="entry name" value="ksgA"/>
    <property type="match status" value="1"/>
</dbReference>
<feature type="binding site" evidence="7 8">
    <location>
        <position position="96"/>
    </location>
    <ligand>
        <name>S-adenosyl-L-methionine</name>
        <dbReference type="ChEBI" id="CHEBI:59789"/>
    </ligand>
</feature>
<dbReference type="Pfam" id="PF00398">
    <property type="entry name" value="RrnaAD"/>
    <property type="match status" value="1"/>
</dbReference>
<dbReference type="PROSITE" id="PS51689">
    <property type="entry name" value="SAM_RNA_A_N6_MT"/>
    <property type="match status" value="1"/>
</dbReference>
<keyword evidence="2 7" id="KW-0698">rRNA processing</keyword>